<sequence length="151" mass="16805">MSTSELTPIKLSQWDALILESLNPQGWPADELLQRVHAGNLPVDDSKFQFDYTRLTELADSDPAAFEQAVRHGYQIKFNTLRGIASWILLAYGQEPELQLEPGHEAIIASLTAQEHSRLNAVLSYGWVVRGEQSASAEARSTYAIEPLVRA</sequence>
<name>A0ABQ1FF16_9BACL</name>
<dbReference type="RefSeq" id="WP_189019577.1">
    <property type="nucleotide sequence ID" value="NZ_BMHE01000058.1"/>
</dbReference>
<evidence type="ECO:0000313" key="1">
    <source>
        <dbReference type="EMBL" id="GGA09778.1"/>
    </source>
</evidence>
<comment type="caution">
    <text evidence="1">The sequence shown here is derived from an EMBL/GenBank/DDBJ whole genome shotgun (WGS) entry which is preliminary data.</text>
</comment>
<protein>
    <submittedName>
        <fullName evidence="1">Uncharacterized protein</fullName>
    </submittedName>
</protein>
<keyword evidence="2" id="KW-1185">Reference proteome</keyword>
<accession>A0ABQ1FF16</accession>
<organism evidence="1 2">
    <name type="scientific">Paenibacillus marchantiophytorum</name>
    <dbReference type="NCBI Taxonomy" id="1619310"/>
    <lineage>
        <taxon>Bacteria</taxon>
        <taxon>Bacillati</taxon>
        <taxon>Bacillota</taxon>
        <taxon>Bacilli</taxon>
        <taxon>Bacillales</taxon>
        <taxon>Paenibacillaceae</taxon>
        <taxon>Paenibacillus</taxon>
    </lineage>
</organism>
<dbReference type="Proteomes" id="UP000615455">
    <property type="component" value="Unassembled WGS sequence"/>
</dbReference>
<reference evidence="2" key="1">
    <citation type="journal article" date="2019" name="Int. J. Syst. Evol. Microbiol.">
        <title>The Global Catalogue of Microorganisms (GCM) 10K type strain sequencing project: providing services to taxonomists for standard genome sequencing and annotation.</title>
        <authorList>
            <consortium name="The Broad Institute Genomics Platform"/>
            <consortium name="The Broad Institute Genome Sequencing Center for Infectious Disease"/>
            <person name="Wu L."/>
            <person name="Ma J."/>
        </authorList>
    </citation>
    <scope>NUCLEOTIDE SEQUENCE [LARGE SCALE GENOMIC DNA]</scope>
    <source>
        <strain evidence="2">CGMCC 1.15043</strain>
    </source>
</reference>
<evidence type="ECO:0000313" key="2">
    <source>
        <dbReference type="Proteomes" id="UP000615455"/>
    </source>
</evidence>
<gene>
    <name evidence="1" type="ORF">GCM10008018_64190</name>
</gene>
<dbReference type="EMBL" id="BMHE01000058">
    <property type="protein sequence ID" value="GGA09778.1"/>
    <property type="molecule type" value="Genomic_DNA"/>
</dbReference>
<proteinExistence type="predicted"/>